<dbReference type="InterPro" id="IPR036770">
    <property type="entry name" value="Ankyrin_rpt-contain_sf"/>
</dbReference>
<feature type="repeat" description="ANK" evidence="3">
    <location>
        <begin position="765"/>
        <end position="797"/>
    </location>
</feature>
<dbReference type="PANTHER" id="PTHR24166">
    <property type="entry name" value="ROLLING PEBBLES, ISOFORM B"/>
    <property type="match status" value="1"/>
</dbReference>
<evidence type="ECO:0000256" key="1">
    <source>
        <dbReference type="ARBA" id="ARBA00022737"/>
    </source>
</evidence>
<name>A0A158QHP0_RODNA</name>
<dbReference type="InterPro" id="IPR002110">
    <property type="entry name" value="Ankyrin_rpt"/>
</dbReference>
<dbReference type="PRINTS" id="PR01415">
    <property type="entry name" value="ANKYRIN"/>
</dbReference>
<feature type="repeat" description="ANK" evidence="3">
    <location>
        <begin position="857"/>
        <end position="889"/>
    </location>
</feature>
<protein>
    <submittedName>
        <fullName evidence="4">ANK_REP_REGION domain-containing protein</fullName>
    </submittedName>
</protein>
<dbReference type="InterPro" id="IPR050889">
    <property type="entry name" value="Dendritic_Spine_Reg/Scaffold"/>
</dbReference>
<evidence type="ECO:0000256" key="2">
    <source>
        <dbReference type="ARBA" id="ARBA00023043"/>
    </source>
</evidence>
<proteinExistence type="predicted"/>
<dbReference type="Gene3D" id="1.25.40.20">
    <property type="entry name" value="Ankyrin repeat-containing domain"/>
    <property type="match status" value="8"/>
</dbReference>
<sequence length="1213" mass="133231">LECARLLLFYNIKDEEFGTNLNASDRDGHTPLHHAVYGGHINMVRLLLMNGASVNAFDKNDRRAMHWASACNLTGIIDLLCEFGAEVNCRDRLQYTPLHVAAALGNMSVFIRLIELGADLDARTQRYNSILHLGCLNGQIEVVKKCLSILAEECQGSVTDSSLILALNQRNLDGYVPLHLAAMSSNDGECLEFLISFYKNFLETDGRESSKSLLNLELTAGEGGWTPLHLAAIYGRHRQAQTLLKNSANVNSIDNRGFTPLHMAARQGHQLVLCTLLDAGALWNARAHQDGITPLHCATISGFSVCFNRLLDIAKRSWDEAREETVSISETEHLKTYSSTYTAALQSFRDDLGRSLVHTSALGGSVDCFRTLLLSGASPFDLDAMGRTPLHYALLSNRLKGYLEEPQTRVSTKSTPVAEIVRVLLKLGVDPNHRDVHGCTALHLASAFDTEGSLIRALLLYGANKNAVLSRSPTKIYPNEDNDSCSSASFSVSESSQPSHTVTKNCMVLRGGIHNGQFSSHALSSTTSEEQLCIQNAILTPLSIPFQTVVHVMAAYYPLHIAAAMGNVVGVKIFVQDLSTRESCLLILDSAKMTRYVPKNPDCIAAFEGSILKAKTETSSHFFYSPLFLAAFRGHTDCVKVLMNSCKSRSYSERDEMLTEEGEDDFKITIDANIAVKDQKKFNVEEKKENGRNSEVNAALQEGGRRLSFFHHPPLSDARPCGKLTDPLGRTLLHYAAYAGRLETCQFLIAYSLCQADPTLLDGVYGWTAVHYAASQGHSSVVGFLLRYSAKENPSLDLVNARDREGRTALMLAAENMHTSVIELLCSLSLLPSRPVSVYDHSCDPHIVRRVTIVDKHGRTALHRSSALGHAEAAKILLQTGASLTLADENSRQALHFASISGSIEVLDVLLQTVDNLIGLHEAENTRVLIPLDYRGFTPLHYAVQGGHLTCIERLLKVESYKSLVGNTYTPLHCAAMFENVSIIRTLLAAFPVSMLKLKDARGSTPLHIAAMANLAKVVQTILLQNLGQERDAISCLDNKGRTPLMAAALHGAAKTVDFLLLYQRNLEDDPILSIGRRDLEGSNVLHLALFGPNEDTALCLIRRSDFQELINEVLADGRTPLHLAAEKGFTRTVIELIKRGANSFVTDKTGKLPICGIVKSMQYSECQLALLLDMLPQLANTIEAPQQSTFVSRRTSHNLMADSIRSSDPEFY</sequence>
<keyword evidence="2 3" id="KW-0040">ANK repeat</keyword>
<feature type="repeat" description="ANK" evidence="3">
    <location>
        <begin position="256"/>
        <end position="288"/>
    </location>
</feature>
<feature type="repeat" description="ANK" evidence="3">
    <location>
        <begin position="1002"/>
        <end position="1023"/>
    </location>
</feature>
<dbReference type="WBParaSite" id="HNAJ_0000774801-mRNA-1">
    <property type="protein sequence ID" value="HNAJ_0000774801-mRNA-1"/>
    <property type="gene ID" value="HNAJ_0000774801"/>
</dbReference>
<dbReference type="AlphaFoldDB" id="A0A158QHP0"/>
<dbReference type="SUPFAM" id="SSF48403">
    <property type="entry name" value="Ankyrin repeat"/>
    <property type="match status" value="4"/>
</dbReference>
<dbReference type="SMART" id="SM00248">
    <property type="entry name" value="ANK"/>
    <property type="match status" value="24"/>
</dbReference>
<feature type="repeat" description="ANK" evidence="3">
    <location>
        <begin position="93"/>
        <end position="125"/>
    </location>
</feature>
<feature type="repeat" description="ANK" evidence="3">
    <location>
        <begin position="1117"/>
        <end position="1149"/>
    </location>
</feature>
<accession>A0A158QHP0</accession>
<feature type="repeat" description="ANK" evidence="3">
    <location>
        <begin position="437"/>
        <end position="470"/>
    </location>
</feature>
<reference evidence="4" key="1">
    <citation type="submission" date="2016-04" db="UniProtKB">
        <authorList>
            <consortium name="WormBaseParasite"/>
        </authorList>
    </citation>
    <scope>IDENTIFICATION</scope>
</reference>
<evidence type="ECO:0000256" key="3">
    <source>
        <dbReference type="PROSITE-ProRule" id="PRU00023"/>
    </source>
</evidence>
<feature type="repeat" description="ANK" evidence="3">
    <location>
        <begin position="935"/>
        <end position="957"/>
    </location>
</feature>
<feature type="repeat" description="ANK" evidence="3">
    <location>
        <begin position="385"/>
        <end position="436"/>
    </location>
</feature>
<dbReference type="PROSITE" id="PS50297">
    <property type="entry name" value="ANK_REP_REGION"/>
    <property type="match status" value="10"/>
</dbReference>
<organism evidence="4">
    <name type="scientific">Rodentolepis nana</name>
    <name type="common">Dwarf tapeworm</name>
    <name type="synonym">Hymenolepis nana</name>
    <dbReference type="NCBI Taxonomy" id="102285"/>
    <lineage>
        <taxon>Eukaryota</taxon>
        <taxon>Metazoa</taxon>
        <taxon>Spiralia</taxon>
        <taxon>Lophotrochozoa</taxon>
        <taxon>Platyhelminthes</taxon>
        <taxon>Cestoda</taxon>
        <taxon>Eucestoda</taxon>
        <taxon>Cyclophyllidea</taxon>
        <taxon>Hymenolepididae</taxon>
        <taxon>Rodentolepis</taxon>
    </lineage>
</organism>
<feature type="repeat" description="ANK" evidence="3">
    <location>
        <begin position="27"/>
        <end position="59"/>
    </location>
</feature>
<dbReference type="STRING" id="102285.A0A158QHP0"/>
<evidence type="ECO:0000313" key="4">
    <source>
        <dbReference type="WBParaSite" id="HNAJ_0000774801-mRNA-1"/>
    </source>
</evidence>
<feature type="repeat" description="ANK" evidence="3">
    <location>
        <begin position="60"/>
        <end position="92"/>
    </location>
</feature>
<keyword evidence="1" id="KW-0677">Repeat</keyword>
<feature type="repeat" description="ANK" evidence="3">
    <location>
        <begin position="223"/>
        <end position="255"/>
    </location>
</feature>
<dbReference type="PANTHER" id="PTHR24166:SF48">
    <property type="entry name" value="PROTEIN VAPYRIN"/>
    <property type="match status" value="1"/>
</dbReference>
<dbReference type="Pfam" id="PF00023">
    <property type="entry name" value="Ank"/>
    <property type="match status" value="3"/>
</dbReference>
<dbReference type="PROSITE" id="PS50088">
    <property type="entry name" value="ANK_REPEAT"/>
    <property type="match status" value="12"/>
</dbReference>
<dbReference type="Pfam" id="PF12796">
    <property type="entry name" value="Ank_2"/>
    <property type="match status" value="6"/>
</dbReference>